<name>A0A8H2VL12_9SACH</name>
<feature type="compositionally biased region" description="Polar residues" evidence="8">
    <location>
        <begin position="186"/>
        <end position="200"/>
    </location>
</feature>
<dbReference type="SUPFAM" id="SSF50729">
    <property type="entry name" value="PH domain-like"/>
    <property type="match status" value="1"/>
</dbReference>
<protein>
    <submittedName>
        <fullName evidence="10">Similar to Saccharomyces cerevisiae YLR335W NUP2 Nucleoporin involved in nucleocytoplasmic transport</fullName>
    </submittedName>
</protein>
<feature type="compositionally biased region" description="Basic and acidic residues" evidence="8">
    <location>
        <begin position="366"/>
        <end position="375"/>
    </location>
</feature>
<dbReference type="OrthoDB" id="185618at2759"/>
<keyword evidence="11" id="KW-1185">Reference proteome</keyword>
<dbReference type="EMBL" id="CAEFZW010000014">
    <property type="protein sequence ID" value="CAB4257305.1"/>
    <property type="molecule type" value="Genomic_DNA"/>
</dbReference>
<feature type="compositionally biased region" description="Basic and acidic residues" evidence="8">
    <location>
        <begin position="1"/>
        <end position="21"/>
    </location>
</feature>
<evidence type="ECO:0000256" key="5">
    <source>
        <dbReference type="ARBA" id="ARBA00023010"/>
    </source>
</evidence>
<organism evidence="10 11">
    <name type="scientific">Maudiozyma barnettii</name>
    <dbReference type="NCBI Taxonomy" id="61262"/>
    <lineage>
        <taxon>Eukaryota</taxon>
        <taxon>Fungi</taxon>
        <taxon>Dikarya</taxon>
        <taxon>Ascomycota</taxon>
        <taxon>Saccharomycotina</taxon>
        <taxon>Saccharomycetes</taxon>
        <taxon>Saccharomycetales</taxon>
        <taxon>Saccharomycetaceae</taxon>
        <taxon>Maudiozyma</taxon>
    </lineage>
</organism>
<feature type="region of interest" description="Disordered" evidence="8">
    <location>
        <begin position="245"/>
        <end position="303"/>
    </location>
</feature>
<evidence type="ECO:0000313" key="10">
    <source>
        <dbReference type="EMBL" id="CAB4257305.1"/>
    </source>
</evidence>
<feature type="compositionally biased region" description="Polar residues" evidence="8">
    <location>
        <begin position="258"/>
        <end position="272"/>
    </location>
</feature>
<evidence type="ECO:0000259" key="9">
    <source>
        <dbReference type="PROSITE" id="PS50196"/>
    </source>
</evidence>
<feature type="compositionally biased region" description="Polar residues" evidence="8">
    <location>
        <begin position="390"/>
        <end position="400"/>
    </location>
</feature>
<keyword evidence="7" id="KW-0539">Nucleus</keyword>
<keyword evidence="5" id="KW-0811">Translocation</keyword>
<dbReference type="AlphaFoldDB" id="A0A8H2VL12"/>
<evidence type="ECO:0000256" key="3">
    <source>
        <dbReference type="ARBA" id="ARBA00022816"/>
    </source>
</evidence>
<dbReference type="GO" id="GO:0005643">
    <property type="term" value="C:nuclear pore"/>
    <property type="evidence" value="ECO:0007669"/>
    <property type="project" value="UniProtKB-SubCell"/>
</dbReference>
<comment type="caution">
    <text evidence="10">The sequence shown here is derived from an EMBL/GenBank/DDBJ whole genome shotgun (WGS) entry which is preliminary data.</text>
</comment>
<dbReference type="Proteomes" id="UP000644660">
    <property type="component" value="Unassembled WGS sequence"/>
</dbReference>
<reference evidence="10 11" key="1">
    <citation type="submission" date="2020-05" db="EMBL/GenBank/DDBJ databases">
        <authorList>
            <person name="Casaregola S."/>
            <person name="Devillers H."/>
            <person name="Grondin C."/>
        </authorList>
    </citation>
    <scope>NUCLEOTIDE SEQUENCE [LARGE SCALE GENOMIC DNA]</scope>
    <source>
        <strain evidence="10 11">CLIB 1767</strain>
    </source>
</reference>
<dbReference type="Pfam" id="PF00638">
    <property type="entry name" value="Ran_BP1"/>
    <property type="match status" value="1"/>
</dbReference>
<dbReference type="InterPro" id="IPR053074">
    <property type="entry name" value="NPC_Nucleoporin"/>
</dbReference>
<gene>
    <name evidence="10" type="ORF">KABA2_14S01188</name>
</gene>
<accession>A0A8H2VL12</accession>
<sequence>MAKRIADDQMTREEFEGHGSEDESNSQIQNTAKASAEVMSKRKIAMPKRKMAFTNKTNASTSEASFANAFSFAKKPETNDSNEKGAKLKALNSQFSKKIIDTISIDPFVNLSTLFSKYETYVNTINGVAPTSIFKTAPIVTEKPVVPEKPTATMPSIGLQNSKKESESEESSSDEEVETKIEGPSFTISSNPIKSDSVFSFNKKKVEKPKDDSDSESDIEIKGPEFKISGTIKSDVFKFNNNAAATSISDSPKPAIGFSNNNSAPAASQDVVSETKEDSKKLPSFTFGSTVAPKSEEKSENTGAKLSFGLGADAAKKPTNQAFNFGTNNVSTQSNGPSIFGNHPKANETTGNTTVPSFTFGAKPIPVEDNKESTDKPGITFGVNPIATKDTGTNTPSFSFGTKVLTPEATQQPKENPTKPVFNFGATQVTENTSKPGFAFGLNNSIDNKNDANVTKSTFQFSAPNPEKPTLNFGTTTSTQSEAKVTNENDKPKFNFSVSSTQSKVEEDATKSDNSVNAPSFSFGASKTTTAPSFSFGKTTQSNPFAPTSTSTSDNKSAVPSGGFKFSLPFEQNNTSDEKKNTDELVAATSKNSQNTENNEKYSPDLNTTEGEKDSDDTAISMQNGEEDENSVFSQRAKLMVFNAETKAYDSRGVGEMKVLQKKDEKSKSRLLCRSDGMGNVLLNTNIVKSFQYVPLTADNENLVKTPVVDADGKLTTYIVKFKMKADGRAFIKAISDCQKDLE</sequence>
<dbReference type="GO" id="GO:0015031">
    <property type="term" value="P:protein transport"/>
    <property type="evidence" value="ECO:0007669"/>
    <property type="project" value="UniProtKB-KW"/>
</dbReference>
<feature type="region of interest" description="Disordered" evidence="8">
    <location>
        <begin position="1"/>
        <end position="41"/>
    </location>
</feature>
<dbReference type="FunFam" id="2.30.29.30:FF:000623">
    <property type="entry name" value="Nucleoporin nup61"/>
    <property type="match status" value="1"/>
</dbReference>
<evidence type="ECO:0000313" key="11">
    <source>
        <dbReference type="Proteomes" id="UP000644660"/>
    </source>
</evidence>
<dbReference type="InterPro" id="IPR011993">
    <property type="entry name" value="PH-like_dom_sf"/>
</dbReference>
<proteinExistence type="predicted"/>
<keyword evidence="3" id="KW-0509">mRNA transport</keyword>
<dbReference type="RefSeq" id="XP_041409149.1">
    <property type="nucleotide sequence ID" value="XM_041553215.1"/>
</dbReference>
<feature type="compositionally biased region" description="Polar residues" evidence="8">
    <location>
        <begin position="318"/>
        <end position="337"/>
    </location>
</feature>
<feature type="region of interest" description="Disordered" evidence="8">
    <location>
        <begin position="145"/>
        <end position="225"/>
    </location>
</feature>
<evidence type="ECO:0000256" key="8">
    <source>
        <dbReference type="SAM" id="MobiDB-lite"/>
    </source>
</evidence>
<dbReference type="SMART" id="SM00160">
    <property type="entry name" value="RanBD"/>
    <property type="match status" value="1"/>
</dbReference>
<feature type="compositionally biased region" description="Acidic residues" evidence="8">
    <location>
        <begin position="167"/>
        <end position="177"/>
    </location>
</feature>
<dbReference type="PANTHER" id="PTHR38697">
    <property type="entry name" value="NUCLEAR PORE COMPLEX PROTEIN SIMILAR TO S. CEREVISIAE NUP2 (EUROFUNG)"/>
    <property type="match status" value="1"/>
</dbReference>
<dbReference type="InterPro" id="IPR000156">
    <property type="entry name" value="Ran_bind_dom"/>
</dbReference>
<dbReference type="InterPro" id="IPR015007">
    <property type="entry name" value="NUP2/50/61"/>
</dbReference>
<evidence type="ECO:0000256" key="1">
    <source>
        <dbReference type="ARBA" id="ARBA00004567"/>
    </source>
</evidence>
<dbReference type="Pfam" id="PF08911">
    <property type="entry name" value="NUP50"/>
    <property type="match status" value="1"/>
</dbReference>
<dbReference type="Gene3D" id="2.30.29.30">
    <property type="entry name" value="Pleckstrin-homology domain (PH domain)/Phosphotyrosine-binding domain (PTB)"/>
    <property type="match status" value="1"/>
</dbReference>
<dbReference type="GeneID" id="64860422"/>
<feature type="compositionally biased region" description="Polar residues" evidence="8">
    <location>
        <begin position="512"/>
        <end position="558"/>
    </location>
</feature>
<evidence type="ECO:0000256" key="7">
    <source>
        <dbReference type="ARBA" id="ARBA00023242"/>
    </source>
</evidence>
<feature type="compositionally biased region" description="Polar residues" evidence="8">
    <location>
        <begin position="347"/>
        <end position="357"/>
    </location>
</feature>
<evidence type="ECO:0000256" key="2">
    <source>
        <dbReference type="ARBA" id="ARBA00022448"/>
    </source>
</evidence>
<feature type="region of interest" description="Disordered" evidence="8">
    <location>
        <begin position="318"/>
        <end position="401"/>
    </location>
</feature>
<feature type="domain" description="RanBD1" evidence="9">
    <location>
        <begin position="601"/>
        <end position="743"/>
    </location>
</feature>
<evidence type="ECO:0000256" key="6">
    <source>
        <dbReference type="ARBA" id="ARBA00023132"/>
    </source>
</evidence>
<keyword evidence="4" id="KW-0653">Protein transport</keyword>
<dbReference type="PANTHER" id="PTHR38697:SF1">
    <property type="entry name" value="NUCLEAR PORE COMPLEX PROTEIN SIMILAR TO S. CEREVISIAE NUP2 (EUROFUNG)"/>
    <property type="match status" value="1"/>
</dbReference>
<dbReference type="PROSITE" id="PS50196">
    <property type="entry name" value="RANBD1"/>
    <property type="match status" value="1"/>
</dbReference>
<feature type="region of interest" description="Disordered" evidence="8">
    <location>
        <begin position="459"/>
        <end position="630"/>
    </location>
</feature>
<keyword evidence="6" id="KW-0906">Nuclear pore complex</keyword>
<comment type="subcellular location">
    <subcellularLocation>
        <location evidence="1">Nucleus</location>
        <location evidence="1">Nuclear pore complex</location>
    </subcellularLocation>
</comment>
<keyword evidence="2" id="KW-0813">Transport</keyword>
<dbReference type="GO" id="GO:0051028">
    <property type="term" value="P:mRNA transport"/>
    <property type="evidence" value="ECO:0007669"/>
    <property type="project" value="UniProtKB-KW"/>
</dbReference>
<evidence type="ECO:0000256" key="4">
    <source>
        <dbReference type="ARBA" id="ARBA00022927"/>
    </source>
</evidence>
<feature type="compositionally biased region" description="Polar residues" evidence="8">
    <location>
        <begin position="472"/>
        <end position="484"/>
    </location>
</feature>